<evidence type="ECO:0000256" key="1">
    <source>
        <dbReference type="SAM" id="MobiDB-lite"/>
    </source>
</evidence>
<sequence>MAARTALFRAHAARHERDDDVSADASTTHQGTRHDGPALKMEWPPPAPTRSGHHLGPVSVRAFALFANDDKSWDGMVPDGQPTLTSLCSIRLDLFGWDRDYRDCSPLLITPEFHCHLDPLFADHIMCCNLQAWASSDPELARAVSSRKLAAGS</sequence>
<dbReference type="Proteomes" id="UP001341281">
    <property type="component" value="Chromosome 06"/>
</dbReference>
<feature type="region of interest" description="Disordered" evidence="1">
    <location>
        <begin position="1"/>
        <end position="39"/>
    </location>
</feature>
<evidence type="ECO:0000313" key="3">
    <source>
        <dbReference type="Proteomes" id="UP001341281"/>
    </source>
</evidence>
<name>A0AAQ3TZP6_PASNO</name>
<dbReference type="EMBL" id="CP144750">
    <property type="protein sequence ID" value="WVZ82264.1"/>
    <property type="molecule type" value="Genomic_DNA"/>
</dbReference>
<gene>
    <name evidence="2" type="ORF">U9M48_029547</name>
</gene>
<protein>
    <submittedName>
        <fullName evidence="2">Uncharacterized protein</fullName>
    </submittedName>
</protein>
<keyword evidence="3" id="KW-1185">Reference proteome</keyword>
<accession>A0AAQ3TZP6</accession>
<feature type="compositionally biased region" description="Low complexity" evidence="1">
    <location>
        <begin position="1"/>
        <end position="10"/>
    </location>
</feature>
<organism evidence="2 3">
    <name type="scientific">Paspalum notatum var. saurae</name>
    <dbReference type="NCBI Taxonomy" id="547442"/>
    <lineage>
        <taxon>Eukaryota</taxon>
        <taxon>Viridiplantae</taxon>
        <taxon>Streptophyta</taxon>
        <taxon>Embryophyta</taxon>
        <taxon>Tracheophyta</taxon>
        <taxon>Spermatophyta</taxon>
        <taxon>Magnoliopsida</taxon>
        <taxon>Liliopsida</taxon>
        <taxon>Poales</taxon>
        <taxon>Poaceae</taxon>
        <taxon>PACMAD clade</taxon>
        <taxon>Panicoideae</taxon>
        <taxon>Andropogonodae</taxon>
        <taxon>Paspaleae</taxon>
        <taxon>Paspalinae</taxon>
        <taxon>Paspalum</taxon>
    </lineage>
</organism>
<evidence type="ECO:0000313" key="2">
    <source>
        <dbReference type="EMBL" id="WVZ82264.1"/>
    </source>
</evidence>
<dbReference type="AlphaFoldDB" id="A0AAQ3TZP6"/>
<proteinExistence type="predicted"/>
<reference evidence="2 3" key="1">
    <citation type="submission" date="2024-02" db="EMBL/GenBank/DDBJ databases">
        <title>High-quality chromosome-scale genome assembly of Pensacola bahiagrass (Paspalum notatum Flugge var. saurae).</title>
        <authorList>
            <person name="Vega J.M."/>
            <person name="Podio M."/>
            <person name="Orjuela J."/>
            <person name="Siena L.A."/>
            <person name="Pessino S.C."/>
            <person name="Combes M.C."/>
            <person name="Mariac C."/>
            <person name="Albertini E."/>
            <person name="Pupilli F."/>
            <person name="Ortiz J.P.A."/>
            <person name="Leblanc O."/>
        </authorList>
    </citation>
    <scope>NUCLEOTIDE SEQUENCE [LARGE SCALE GENOMIC DNA]</scope>
    <source>
        <strain evidence="2">R1</strain>
        <tissue evidence="2">Leaf</tissue>
    </source>
</reference>